<dbReference type="SUPFAM" id="SSF55781">
    <property type="entry name" value="GAF domain-like"/>
    <property type="match status" value="2"/>
</dbReference>
<feature type="domain" description="GGDEF" evidence="3">
    <location>
        <begin position="483"/>
        <end position="616"/>
    </location>
</feature>
<dbReference type="SMART" id="SM00267">
    <property type="entry name" value="GGDEF"/>
    <property type="match status" value="1"/>
</dbReference>
<dbReference type="Gene3D" id="3.30.70.270">
    <property type="match status" value="1"/>
</dbReference>
<dbReference type="PANTHER" id="PTHR44757:SF2">
    <property type="entry name" value="BIOFILM ARCHITECTURE MAINTENANCE PROTEIN MBAA"/>
    <property type="match status" value="1"/>
</dbReference>
<reference evidence="4" key="2">
    <citation type="journal article" date="2014" name="ISME J.">
        <title>Microbial stratification in low pH oxic and suboxic macroscopic growths along an acid mine drainage.</title>
        <authorList>
            <person name="Mendez-Garcia C."/>
            <person name="Mesa V."/>
            <person name="Sprenger R.R."/>
            <person name="Richter M."/>
            <person name="Diez M.S."/>
            <person name="Solano J."/>
            <person name="Bargiela R."/>
            <person name="Golyshina O.V."/>
            <person name="Manteca A."/>
            <person name="Ramos J.L."/>
            <person name="Gallego J.R."/>
            <person name="Llorente I."/>
            <person name="Martins Dos Santos V.A."/>
            <person name="Jensen O.N."/>
            <person name="Pelaez A.I."/>
            <person name="Sanchez J."/>
            <person name="Ferrer M."/>
        </authorList>
    </citation>
    <scope>NUCLEOTIDE SEQUENCE</scope>
</reference>
<dbReference type="SMART" id="SM00052">
    <property type="entry name" value="EAL"/>
    <property type="match status" value="1"/>
</dbReference>
<dbReference type="PROSITE" id="PS50883">
    <property type="entry name" value="EAL"/>
    <property type="match status" value="1"/>
</dbReference>
<dbReference type="NCBIfam" id="TIGR00254">
    <property type="entry name" value="GGDEF"/>
    <property type="match status" value="1"/>
</dbReference>
<dbReference type="InterPro" id="IPR003018">
    <property type="entry name" value="GAF"/>
</dbReference>
<dbReference type="EMBL" id="AUZY01011193">
    <property type="protein sequence ID" value="EQD35732.1"/>
    <property type="molecule type" value="Genomic_DNA"/>
</dbReference>
<dbReference type="CDD" id="cd01948">
    <property type="entry name" value="EAL"/>
    <property type="match status" value="1"/>
</dbReference>
<dbReference type="PANTHER" id="PTHR44757">
    <property type="entry name" value="DIGUANYLATE CYCLASE DGCP"/>
    <property type="match status" value="1"/>
</dbReference>
<dbReference type="SUPFAM" id="SSF55073">
    <property type="entry name" value="Nucleotide cyclase"/>
    <property type="match status" value="1"/>
</dbReference>
<comment type="caution">
    <text evidence="4">The sequence shown here is derived from an EMBL/GenBank/DDBJ whole genome shotgun (WGS) entry which is preliminary data.</text>
</comment>
<dbReference type="SMART" id="SM00065">
    <property type="entry name" value="GAF"/>
    <property type="match status" value="2"/>
</dbReference>
<feature type="non-terminal residue" evidence="4">
    <location>
        <position position="1"/>
    </location>
</feature>
<reference evidence="4" key="1">
    <citation type="submission" date="2013-08" db="EMBL/GenBank/DDBJ databases">
        <authorList>
            <person name="Mendez C."/>
            <person name="Richter M."/>
            <person name="Ferrer M."/>
            <person name="Sanchez J."/>
        </authorList>
    </citation>
    <scope>NUCLEOTIDE SEQUENCE</scope>
</reference>
<accession>T0YUX2</accession>
<dbReference type="AlphaFoldDB" id="T0YUX2"/>
<dbReference type="CDD" id="cd01949">
    <property type="entry name" value="GGDEF"/>
    <property type="match status" value="1"/>
</dbReference>
<evidence type="ECO:0000259" key="3">
    <source>
        <dbReference type="PROSITE" id="PS50887"/>
    </source>
</evidence>
<evidence type="ECO:0000313" key="4">
    <source>
        <dbReference type="EMBL" id="EQD35732.1"/>
    </source>
</evidence>
<keyword evidence="1" id="KW-0175">Coiled coil</keyword>
<feature type="coiled-coil region" evidence="1">
    <location>
        <begin position="406"/>
        <end position="447"/>
    </location>
</feature>
<sequence length="885" mass="99017">GSLDATTSVALHDWSEALIAERQTQLAQYDQLATNLARLQSAERLQRALYTIAEQAGSERSLPEVIEVMHTMHNIVRTLMYAENCYFVLHDTRADTVRFAYYADVADPDPPHPEHHYPLEEMRYSPTWHLLRGGQALRGPLDEIARQVQGPLQAAGPMCVDWLGVPMRRGDEVIGAIAVQSYRDDARYSAEDQALLSYVAQHIQSALERREAHVDLENACTSAPRRCAKPTACCSSRYWSASAASACRHPCSVSPSWPAPATVWNRSTPPYIASLAGCCTRAISISRCCPRTDRELQFPYSVDERDAVRRPRRIGRGLTEYVITRGAALLVNESDMQALREAGEVVQSGSDSVCWLGVPLVLGERTVGALVVQSYMPEHRYTARDQDLLTFVSYHIANALDRRRSADTLKAAYADLERRVAERTRALALANRDLREQVAERERAERRLKFETLHDSLTGLPNRNLLVQRLEHALERHKLDTQRRFAVLFLDLDRFKVINDSVGHLVGDDLLFQAGSRIRGSLKSQDVVARLGGDEFAVLIENVHDIDEVTRVADRIIASMQAPFQLGQKEMFTSVSIGIAMAEPHYVRPEELLRDADSAMYRAKAEGRQRWAVFDDLLRREAVLLLDLEVDLRRALARGEFVPYYQPITRLADGATVGYEALVRWLHPQRGVLEPGQFLAVAEDNGSSEAMDWMVFERVAAEARQLLGDSGFVSINLSARHFRSSGLTARLLALLGRHEIAPERLRIEVTERVLLDNPEEFKRTLADLREQGIAVSLDDFGTGYSSLSYLHQYPLQALKIDRSFVIALEDGETGNGYAVIRTIQALASTLGMSVIAEGIEDAAQNDLLLKLGCPYGQGYLYGRPQPLASWIGTPPANVVWMKPAR</sequence>
<dbReference type="Gene3D" id="3.20.20.450">
    <property type="entry name" value="EAL domain"/>
    <property type="match status" value="1"/>
</dbReference>
<dbReference type="Pfam" id="PF13185">
    <property type="entry name" value="GAF_2"/>
    <property type="match status" value="2"/>
</dbReference>
<name>T0YUX2_9ZZZZ</name>
<dbReference type="InterPro" id="IPR029787">
    <property type="entry name" value="Nucleotide_cyclase"/>
</dbReference>
<dbReference type="InterPro" id="IPR043128">
    <property type="entry name" value="Rev_trsase/Diguanyl_cyclase"/>
</dbReference>
<feature type="domain" description="EAL" evidence="2">
    <location>
        <begin position="625"/>
        <end position="878"/>
    </location>
</feature>
<gene>
    <name evidence="4" type="ORF">B1B_16793</name>
</gene>
<dbReference type="InterPro" id="IPR000160">
    <property type="entry name" value="GGDEF_dom"/>
</dbReference>
<dbReference type="SUPFAM" id="SSF141868">
    <property type="entry name" value="EAL domain-like"/>
    <property type="match status" value="1"/>
</dbReference>
<dbReference type="InterPro" id="IPR001633">
    <property type="entry name" value="EAL_dom"/>
</dbReference>
<proteinExistence type="predicted"/>
<evidence type="ECO:0000259" key="2">
    <source>
        <dbReference type="PROSITE" id="PS50883"/>
    </source>
</evidence>
<organism evidence="4">
    <name type="scientific">mine drainage metagenome</name>
    <dbReference type="NCBI Taxonomy" id="410659"/>
    <lineage>
        <taxon>unclassified sequences</taxon>
        <taxon>metagenomes</taxon>
        <taxon>ecological metagenomes</taxon>
    </lineage>
</organism>
<dbReference type="Gene3D" id="3.30.450.40">
    <property type="match status" value="2"/>
</dbReference>
<dbReference type="PROSITE" id="PS50887">
    <property type="entry name" value="GGDEF"/>
    <property type="match status" value="1"/>
</dbReference>
<protein>
    <submittedName>
        <fullName evidence="4">Diguanylate cyclase/phosphodiesterase with GAF sensor</fullName>
    </submittedName>
</protein>
<dbReference type="Pfam" id="PF00563">
    <property type="entry name" value="EAL"/>
    <property type="match status" value="1"/>
</dbReference>
<dbReference type="InterPro" id="IPR052155">
    <property type="entry name" value="Biofilm_reg_signaling"/>
</dbReference>
<dbReference type="InterPro" id="IPR029016">
    <property type="entry name" value="GAF-like_dom_sf"/>
</dbReference>
<evidence type="ECO:0000256" key="1">
    <source>
        <dbReference type="SAM" id="Coils"/>
    </source>
</evidence>
<dbReference type="InterPro" id="IPR035919">
    <property type="entry name" value="EAL_sf"/>
</dbReference>
<dbReference type="Pfam" id="PF00990">
    <property type="entry name" value="GGDEF"/>
    <property type="match status" value="1"/>
</dbReference>